<proteinExistence type="predicted"/>
<dbReference type="Proteomes" id="UP001642483">
    <property type="component" value="Unassembled WGS sequence"/>
</dbReference>
<gene>
    <name evidence="1" type="ORF">CVLEPA_LOCUS15161</name>
</gene>
<sequence length="145" mass="17054">MPYLCFTAYFNQESSQEFLTEGSLSLSQCYAAVSSGSEYIVNEDLQNILTSLYNNDLVFREIFTSSVSTGYSCQVLHYSGRKHSRRYSGLNRIREEDLHVAFLEELEKRGWKLEEKRCCQKYKKEEMHRAANSNMQEEVKWTFKN</sequence>
<comment type="caution">
    <text evidence="1">The sequence shown here is derived from an EMBL/GenBank/DDBJ whole genome shotgun (WGS) entry which is preliminary data.</text>
</comment>
<evidence type="ECO:0000313" key="1">
    <source>
        <dbReference type="EMBL" id="CAK8684165.1"/>
    </source>
</evidence>
<accession>A0ABP0G1Z5</accession>
<evidence type="ECO:0000313" key="2">
    <source>
        <dbReference type="Proteomes" id="UP001642483"/>
    </source>
</evidence>
<reference evidence="1 2" key="1">
    <citation type="submission" date="2024-02" db="EMBL/GenBank/DDBJ databases">
        <authorList>
            <person name="Daric V."/>
            <person name="Darras S."/>
        </authorList>
    </citation>
    <scope>NUCLEOTIDE SEQUENCE [LARGE SCALE GENOMIC DNA]</scope>
</reference>
<name>A0ABP0G1Z5_CLALP</name>
<keyword evidence="2" id="KW-1185">Reference proteome</keyword>
<protein>
    <submittedName>
        <fullName evidence="1">Uncharacterized protein</fullName>
    </submittedName>
</protein>
<organism evidence="1 2">
    <name type="scientific">Clavelina lepadiformis</name>
    <name type="common">Light-bulb sea squirt</name>
    <name type="synonym">Ascidia lepadiformis</name>
    <dbReference type="NCBI Taxonomy" id="159417"/>
    <lineage>
        <taxon>Eukaryota</taxon>
        <taxon>Metazoa</taxon>
        <taxon>Chordata</taxon>
        <taxon>Tunicata</taxon>
        <taxon>Ascidiacea</taxon>
        <taxon>Aplousobranchia</taxon>
        <taxon>Clavelinidae</taxon>
        <taxon>Clavelina</taxon>
    </lineage>
</organism>
<dbReference type="EMBL" id="CAWYQH010000097">
    <property type="protein sequence ID" value="CAK8684165.1"/>
    <property type="molecule type" value="Genomic_DNA"/>
</dbReference>